<accession>A0ABW7XPE2</accession>
<name>A0ABW7XPE2_9MICO</name>
<sequence length="179" mass="19294">MFRRIIVALVSVFALALTASVPAQAATGYTTNITAQATPDTVAKGKSVVLKGKLTYKRDGKWRVLSGRELIVRFDPAGPVASKKIAKIKTTRTGTYSFRTTATKSGTWTVSFGGKTGSLRSDSARDNACVYTAGRWQCPITPSNPDLDCSDVGKTVWVGTKDYHRLDADDDGWGCDSYS</sequence>
<evidence type="ECO:0000313" key="2">
    <source>
        <dbReference type="EMBL" id="MFI2489417.1"/>
    </source>
</evidence>
<evidence type="ECO:0000256" key="1">
    <source>
        <dbReference type="SAM" id="SignalP"/>
    </source>
</evidence>
<organism evidence="2 3">
    <name type="scientific">Promicromonospora kroppenstedtii</name>
    <dbReference type="NCBI Taxonomy" id="440482"/>
    <lineage>
        <taxon>Bacteria</taxon>
        <taxon>Bacillati</taxon>
        <taxon>Actinomycetota</taxon>
        <taxon>Actinomycetes</taxon>
        <taxon>Micrococcales</taxon>
        <taxon>Promicromonosporaceae</taxon>
        <taxon>Promicromonospora</taxon>
    </lineage>
</organism>
<dbReference type="EMBL" id="JBIRYI010000014">
    <property type="protein sequence ID" value="MFI2489417.1"/>
    <property type="molecule type" value="Genomic_DNA"/>
</dbReference>
<feature type="chain" id="PRO_5046323982" description="Excalibur calcium-binding domain-containing protein" evidence="1">
    <location>
        <begin position="26"/>
        <end position="179"/>
    </location>
</feature>
<evidence type="ECO:0000313" key="3">
    <source>
        <dbReference type="Proteomes" id="UP001611580"/>
    </source>
</evidence>
<keyword evidence="1" id="KW-0732">Signal</keyword>
<dbReference type="RefSeq" id="WP_397406643.1">
    <property type="nucleotide sequence ID" value="NZ_JBIRYI010000014.1"/>
</dbReference>
<protein>
    <recommendedName>
        <fullName evidence="4">Excalibur calcium-binding domain-containing protein</fullName>
    </recommendedName>
</protein>
<proteinExistence type="predicted"/>
<comment type="caution">
    <text evidence="2">The sequence shown here is derived from an EMBL/GenBank/DDBJ whole genome shotgun (WGS) entry which is preliminary data.</text>
</comment>
<feature type="signal peptide" evidence="1">
    <location>
        <begin position="1"/>
        <end position="25"/>
    </location>
</feature>
<dbReference type="Proteomes" id="UP001611580">
    <property type="component" value="Unassembled WGS sequence"/>
</dbReference>
<gene>
    <name evidence="2" type="ORF">ACH47X_21070</name>
</gene>
<keyword evidence="3" id="KW-1185">Reference proteome</keyword>
<evidence type="ECO:0008006" key="4">
    <source>
        <dbReference type="Google" id="ProtNLM"/>
    </source>
</evidence>
<reference evidence="2 3" key="1">
    <citation type="submission" date="2024-10" db="EMBL/GenBank/DDBJ databases">
        <title>The Natural Products Discovery Center: Release of the First 8490 Sequenced Strains for Exploring Actinobacteria Biosynthetic Diversity.</title>
        <authorList>
            <person name="Kalkreuter E."/>
            <person name="Kautsar S.A."/>
            <person name="Yang D."/>
            <person name="Bader C.D."/>
            <person name="Teijaro C.N."/>
            <person name="Fluegel L."/>
            <person name="Davis C.M."/>
            <person name="Simpson J.R."/>
            <person name="Lauterbach L."/>
            <person name="Steele A.D."/>
            <person name="Gui C."/>
            <person name="Meng S."/>
            <person name="Li G."/>
            <person name="Viehrig K."/>
            <person name="Ye F."/>
            <person name="Su P."/>
            <person name="Kiefer A.F."/>
            <person name="Nichols A."/>
            <person name="Cepeda A.J."/>
            <person name="Yan W."/>
            <person name="Fan B."/>
            <person name="Jiang Y."/>
            <person name="Adhikari A."/>
            <person name="Zheng C.-J."/>
            <person name="Schuster L."/>
            <person name="Cowan T.M."/>
            <person name="Smanski M.J."/>
            <person name="Chevrette M.G."/>
            <person name="De Carvalho L.P.S."/>
            <person name="Shen B."/>
        </authorList>
    </citation>
    <scope>NUCLEOTIDE SEQUENCE [LARGE SCALE GENOMIC DNA]</scope>
    <source>
        <strain evidence="2 3">NPDC019481</strain>
    </source>
</reference>